<feature type="domain" description="DUF6801" evidence="2">
    <location>
        <begin position="37"/>
        <end position="174"/>
    </location>
</feature>
<dbReference type="InterPro" id="IPR006311">
    <property type="entry name" value="TAT_signal"/>
</dbReference>
<dbReference type="RefSeq" id="WP_128219977.1">
    <property type="nucleotide sequence ID" value="NZ_CP034929.1"/>
</dbReference>
<evidence type="ECO:0000256" key="1">
    <source>
        <dbReference type="SAM" id="SignalP"/>
    </source>
</evidence>
<reference evidence="4" key="1">
    <citation type="journal article" date="2019" name="Int. J. Syst. Evol. Microbiol.">
        <title>The Global Catalogue of Microorganisms (GCM) 10K type strain sequencing project: providing services to taxonomists for standard genome sequencing and annotation.</title>
        <authorList>
            <consortium name="The Broad Institute Genomics Platform"/>
            <consortium name="The Broad Institute Genome Sequencing Center for Infectious Disease"/>
            <person name="Wu L."/>
            <person name="Ma J."/>
        </authorList>
    </citation>
    <scope>NUCLEOTIDE SEQUENCE [LARGE SCALE GENOMIC DNA]</scope>
    <source>
        <strain evidence="4">DFY28</strain>
    </source>
</reference>
<sequence length="284" mass="28582">MLRIRRSFAALATSAVAASGLVALSPAASAAASDVPFNCALPFLGAKVFTVSADATFPAKVQAGKASSYEFVATVSIPDDVRRDARGLLGEKVSGSATVPSTLGSQALTVAATIPTVEIPTTEGPLVVQVKGKGNFVAPAAGTAAVTVKDFDAALVFNKNGVDGSPFKIKCSAASAVEIATVKVTAAPKAPVKATSKTTVKIAKKGKKATATVTVKVGKKAAAGKVSVSLKQGKKTKKVTVKLNAKGVGKATFSKLAKGKFTVKATYAGNAKTKGSKKSVMGKI</sequence>
<dbReference type="Pfam" id="PF20611">
    <property type="entry name" value="DUF6801"/>
    <property type="match status" value="1"/>
</dbReference>
<dbReference type="PROSITE" id="PS51318">
    <property type="entry name" value="TAT"/>
    <property type="match status" value="1"/>
</dbReference>
<comment type="caution">
    <text evidence="3">The sequence shown here is derived from an EMBL/GenBank/DDBJ whole genome shotgun (WGS) entry which is preliminary data.</text>
</comment>
<gene>
    <name evidence="3" type="ORF">ACFPWU_08690</name>
</gene>
<evidence type="ECO:0000259" key="2">
    <source>
        <dbReference type="Pfam" id="PF20611"/>
    </source>
</evidence>
<protein>
    <submittedName>
        <fullName evidence="3">DUF6801 domain-containing protein</fullName>
    </submittedName>
</protein>
<feature type="chain" id="PRO_5046872083" evidence="1">
    <location>
        <begin position="31"/>
        <end position="284"/>
    </location>
</feature>
<evidence type="ECO:0000313" key="3">
    <source>
        <dbReference type="EMBL" id="MFC6153737.1"/>
    </source>
</evidence>
<keyword evidence="4" id="KW-1185">Reference proteome</keyword>
<proteinExistence type="predicted"/>
<accession>A0ABW1QY20</accession>
<name>A0ABW1QY20_9ACTN</name>
<dbReference type="EMBL" id="JBHSQI010000004">
    <property type="protein sequence ID" value="MFC6153737.1"/>
    <property type="molecule type" value="Genomic_DNA"/>
</dbReference>
<feature type="signal peptide" evidence="1">
    <location>
        <begin position="1"/>
        <end position="30"/>
    </location>
</feature>
<evidence type="ECO:0000313" key="4">
    <source>
        <dbReference type="Proteomes" id="UP001596098"/>
    </source>
</evidence>
<keyword evidence="1" id="KW-0732">Signal</keyword>
<dbReference type="Proteomes" id="UP001596098">
    <property type="component" value="Unassembled WGS sequence"/>
</dbReference>
<organism evidence="3 4">
    <name type="scientific">Nocardioides yefusunii</name>
    <dbReference type="NCBI Taxonomy" id="2500546"/>
    <lineage>
        <taxon>Bacteria</taxon>
        <taxon>Bacillati</taxon>
        <taxon>Actinomycetota</taxon>
        <taxon>Actinomycetes</taxon>
        <taxon>Propionibacteriales</taxon>
        <taxon>Nocardioidaceae</taxon>
        <taxon>Nocardioides</taxon>
    </lineage>
</organism>
<dbReference type="InterPro" id="IPR046542">
    <property type="entry name" value="DUF6801"/>
</dbReference>